<dbReference type="PANTHER" id="PTHR48043:SF145">
    <property type="entry name" value="FI06409P-RELATED"/>
    <property type="match status" value="1"/>
</dbReference>
<dbReference type="PANTHER" id="PTHR48043">
    <property type="entry name" value="EG:EG0003.4 PROTEIN-RELATED"/>
    <property type="match status" value="1"/>
</dbReference>
<dbReference type="InterPro" id="IPR002213">
    <property type="entry name" value="UDP_glucos_trans"/>
</dbReference>
<evidence type="ECO:0000256" key="4">
    <source>
        <dbReference type="ARBA" id="ARBA00022679"/>
    </source>
</evidence>
<evidence type="ECO:0000256" key="5">
    <source>
        <dbReference type="ARBA" id="ARBA00022729"/>
    </source>
</evidence>
<comment type="similarity">
    <text evidence="1">Belongs to the UDP-glycosyltransferase family.</text>
</comment>
<evidence type="ECO:0000256" key="2">
    <source>
        <dbReference type="ARBA" id="ARBA00012544"/>
    </source>
</evidence>
<evidence type="ECO:0000256" key="3">
    <source>
        <dbReference type="ARBA" id="ARBA00022676"/>
    </source>
</evidence>
<sequence>MRLLVILLGVAFVAAAEDERVTSTIENVVDVVAEYSKEAKKTLKIAIFAPQLANRMDIDPRVRVVPVNGSTGFAGEQLRRDQAEYAFYDFPFWDSRPRKRFIEMMPKSCELFIKNKEFLSHIEESKYDIAFTHMYNFCPIGIIHHTKIPTWVWLISGALMDQAAELMGVPVPPSYCAPIMMDAGDKMTFFERVKSFVGKAAFKFIWRKFTANKETEVFRAEFGEEFPDLVDLAASELSTRLEKAQSVVVMSFGSIAPMFLMPDHWKDAYFNAFAQFPDIQFFLRYENPEEIANILPSNVYAAKWLPQTDLFREKSDTSIDKFHFHPKTLGLISHGGYNSVQDVLHAGVPIMATGLFGDQCPYQPRKIRFSPSN</sequence>
<dbReference type="Gene3D" id="3.40.50.2000">
    <property type="entry name" value="Glycogen Phosphorylase B"/>
    <property type="match status" value="1"/>
</dbReference>
<keyword evidence="3" id="KW-0328">Glycosyltransferase</keyword>
<reference evidence="8" key="1">
    <citation type="journal article" date="2008" name="Nat. Genet.">
        <title>The Pristionchus pacificus genome provides a unique perspective on nematode lifestyle and parasitism.</title>
        <authorList>
            <person name="Dieterich C."/>
            <person name="Clifton S.W."/>
            <person name="Schuster L.N."/>
            <person name="Chinwalla A."/>
            <person name="Delehaunty K."/>
            <person name="Dinkelacker I."/>
            <person name="Fulton L."/>
            <person name="Fulton R."/>
            <person name="Godfrey J."/>
            <person name="Minx P."/>
            <person name="Mitreva M."/>
            <person name="Roeseler W."/>
            <person name="Tian H."/>
            <person name="Witte H."/>
            <person name="Yang S.P."/>
            <person name="Wilson R.K."/>
            <person name="Sommer R.J."/>
        </authorList>
    </citation>
    <scope>NUCLEOTIDE SEQUENCE [LARGE SCALE GENOMIC DNA]</scope>
    <source>
        <strain evidence="8">PS312</strain>
    </source>
</reference>
<protein>
    <recommendedName>
        <fullName evidence="2">glucuronosyltransferase</fullName>
        <ecNumber evidence="2">2.4.1.17</ecNumber>
    </recommendedName>
</protein>
<dbReference type="EnsemblMetazoa" id="PPA40531.1">
    <property type="protein sequence ID" value="PPA40531.1"/>
    <property type="gene ID" value="WBGene00278900"/>
</dbReference>
<keyword evidence="5" id="KW-0732">Signal</keyword>
<dbReference type="InterPro" id="IPR050271">
    <property type="entry name" value="UDP-glycosyltransferase"/>
</dbReference>
<dbReference type="EC" id="2.4.1.17" evidence="2"/>
<dbReference type="Pfam" id="PF00201">
    <property type="entry name" value="UDPGT"/>
    <property type="match status" value="2"/>
</dbReference>
<evidence type="ECO:0000256" key="6">
    <source>
        <dbReference type="ARBA" id="ARBA00047475"/>
    </source>
</evidence>
<evidence type="ECO:0000313" key="8">
    <source>
        <dbReference type="Proteomes" id="UP000005239"/>
    </source>
</evidence>
<dbReference type="Proteomes" id="UP000005239">
    <property type="component" value="Unassembled WGS sequence"/>
</dbReference>
<dbReference type="AlphaFoldDB" id="A0A2A6C1X0"/>
<dbReference type="GO" id="GO:0008194">
    <property type="term" value="F:UDP-glycosyltransferase activity"/>
    <property type="evidence" value="ECO:0000318"/>
    <property type="project" value="GO_Central"/>
</dbReference>
<accession>A0A8R1UU07</accession>
<accession>A0A2A6C1X0</accession>
<dbReference type="SUPFAM" id="SSF53756">
    <property type="entry name" value="UDP-Glycosyltransferase/glycogen phosphorylase"/>
    <property type="match status" value="1"/>
</dbReference>
<evidence type="ECO:0000313" key="7">
    <source>
        <dbReference type="EnsemblMetazoa" id="PPA40531.1"/>
    </source>
</evidence>
<dbReference type="GO" id="GO:0015020">
    <property type="term" value="F:glucuronosyltransferase activity"/>
    <property type="evidence" value="ECO:0007669"/>
    <property type="project" value="UniProtKB-EC"/>
</dbReference>
<name>A0A2A6C1X0_PRIPA</name>
<comment type="catalytic activity">
    <reaction evidence="6">
        <text>glucuronate acceptor + UDP-alpha-D-glucuronate = acceptor beta-D-glucuronoside + UDP + H(+)</text>
        <dbReference type="Rhea" id="RHEA:21032"/>
        <dbReference type="ChEBI" id="CHEBI:15378"/>
        <dbReference type="ChEBI" id="CHEBI:58052"/>
        <dbReference type="ChEBI" id="CHEBI:58223"/>
        <dbReference type="ChEBI" id="CHEBI:132367"/>
        <dbReference type="ChEBI" id="CHEBI:132368"/>
        <dbReference type="EC" id="2.4.1.17"/>
    </reaction>
</comment>
<organism evidence="7 8">
    <name type="scientific">Pristionchus pacificus</name>
    <name type="common">Parasitic nematode worm</name>
    <dbReference type="NCBI Taxonomy" id="54126"/>
    <lineage>
        <taxon>Eukaryota</taxon>
        <taxon>Metazoa</taxon>
        <taxon>Ecdysozoa</taxon>
        <taxon>Nematoda</taxon>
        <taxon>Chromadorea</taxon>
        <taxon>Rhabditida</taxon>
        <taxon>Rhabditina</taxon>
        <taxon>Diplogasteromorpha</taxon>
        <taxon>Diplogasteroidea</taxon>
        <taxon>Neodiplogasteridae</taxon>
        <taxon>Pristionchus</taxon>
    </lineage>
</organism>
<keyword evidence="8" id="KW-1185">Reference proteome</keyword>
<keyword evidence="4" id="KW-0808">Transferase</keyword>
<proteinExistence type="inferred from homology"/>
<reference evidence="7" key="2">
    <citation type="submission" date="2022-06" db="UniProtKB">
        <authorList>
            <consortium name="EnsemblMetazoa"/>
        </authorList>
    </citation>
    <scope>IDENTIFICATION</scope>
    <source>
        <strain evidence="7">PS312</strain>
    </source>
</reference>
<dbReference type="OrthoDB" id="5835829at2759"/>
<gene>
    <name evidence="7" type="primary">WBGene00278900</name>
</gene>
<evidence type="ECO:0000256" key="1">
    <source>
        <dbReference type="ARBA" id="ARBA00009995"/>
    </source>
</evidence>